<sequence length="112" mass="12635">MANCAYLFPSSPDSCSGRACFGALTPSSALSEKSELHCDYPQLLKAEEASKRRNTFYQNKNQETSEIKGAAAMSAQKEFQQPSFTLYRKCTDRLRALQLAAVHRCLFYTRRP</sequence>
<gene>
    <name evidence="1" type="ORF">AAG570_006635</name>
</gene>
<dbReference type="EMBL" id="JBFDAA010000002">
    <property type="protein sequence ID" value="KAL1139657.1"/>
    <property type="molecule type" value="Genomic_DNA"/>
</dbReference>
<organism evidence="1 2">
    <name type="scientific">Ranatra chinensis</name>
    <dbReference type="NCBI Taxonomy" id="642074"/>
    <lineage>
        <taxon>Eukaryota</taxon>
        <taxon>Metazoa</taxon>
        <taxon>Ecdysozoa</taxon>
        <taxon>Arthropoda</taxon>
        <taxon>Hexapoda</taxon>
        <taxon>Insecta</taxon>
        <taxon>Pterygota</taxon>
        <taxon>Neoptera</taxon>
        <taxon>Paraneoptera</taxon>
        <taxon>Hemiptera</taxon>
        <taxon>Heteroptera</taxon>
        <taxon>Panheteroptera</taxon>
        <taxon>Nepomorpha</taxon>
        <taxon>Nepidae</taxon>
        <taxon>Ranatrinae</taxon>
        <taxon>Ranatra</taxon>
    </lineage>
</organism>
<dbReference type="Proteomes" id="UP001558652">
    <property type="component" value="Unassembled WGS sequence"/>
</dbReference>
<proteinExistence type="predicted"/>
<dbReference type="AlphaFoldDB" id="A0ABD0Z7C1"/>
<evidence type="ECO:0000313" key="1">
    <source>
        <dbReference type="EMBL" id="KAL1139657.1"/>
    </source>
</evidence>
<protein>
    <submittedName>
        <fullName evidence="1">Uncharacterized protein</fullName>
    </submittedName>
</protein>
<reference evidence="1 2" key="1">
    <citation type="submission" date="2024-07" db="EMBL/GenBank/DDBJ databases">
        <title>Chromosome-level genome assembly of the water stick insect Ranatra chinensis (Heteroptera: Nepidae).</title>
        <authorList>
            <person name="Liu X."/>
        </authorList>
    </citation>
    <scope>NUCLEOTIDE SEQUENCE [LARGE SCALE GENOMIC DNA]</scope>
    <source>
        <strain evidence="1">Cailab_2021Rc</strain>
        <tissue evidence="1">Muscle</tissue>
    </source>
</reference>
<accession>A0ABD0Z7C1</accession>
<evidence type="ECO:0000313" key="2">
    <source>
        <dbReference type="Proteomes" id="UP001558652"/>
    </source>
</evidence>
<comment type="caution">
    <text evidence="1">The sequence shown here is derived from an EMBL/GenBank/DDBJ whole genome shotgun (WGS) entry which is preliminary data.</text>
</comment>
<keyword evidence="2" id="KW-1185">Reference proteome</keyword>
<name>A0ABD0Z7C1_9HEMI</name>